<dbReference type="InterPro" id="IPR001750">
    <property type="entry name" value="ND/Mrp_TM"/>
</dbReference>
<feature type="transmembrane region" description="Helical" evidence="17">
    <location>
        <begin position="420"/>
        <end position="443"/>
    </location>
</feature>
<accession>A0A485M7I8</accession>
<dbReference type="EC" id="7.1.1.2" evidence="4 17"/>
<proteinExistence type="inferred from homology"/>
<feature type="transmembrane region" description="Helical" evidence="17">
    <location>
        <begin position="12"/>
        <end position="35"/>
    </location>
</feature>
<evidence type="ECO:0000256" key="14">
    <source>
        <dbReference type="ARBA" id="ARBA00023128"/>
    </source>
</evidence>
<feature type="domain" description="NADH:quinone oxidoreductase/Mrp antiporter transmembrane" evidence="18">
    <location>
        <begin position="103"/>
        <end position="378"/>
    </location>
</feature>
<comment type="subcellular location">
    <subcellularLocation>
        <location evidence="2 17">Mitochondrion membrane</location>
        <topology evidence="2 17">Multi-pass membrane protein</topology>
    </subcellularLocation>
</comment>
<evidence type="ECO:0000256" key="6">
    <source>
        <dbReference type="ARBA" id="ARBA00022448"/>
    </source>
</evidence>
<keyword evidence="9" id="KW-1278">Translocase</keyword>
<feature type="transmembrane region" description="Helical" evidence="17">
    <location>
        <begin position="171"/>
        <end position="196"/>
    </location>
</feature>
<evidence type="ECO:0000256" key="3">
    <source>
        <dbReference type="ARBA" id="ARBA00009025"/>
    </source>
</evidence>
<organism evidence="20">
    <name type="scientific">Proasellus spelaeus</name>
    <dbReference type="NCBI Taxonomy" id="1282033"/>
    <lineage>
        <taxon>Eukaryota</taxon>
        <taxon>Metazoa</taxon>
        <taxon>Ecdysozoa</taxon>
        <taxon>Arthropoda</taxon>
        <taxon>Crustacea</taxon>
        <taxon>Multicrustacea</taxon>
        <taxon>Malacostraca</taxon>
        <taxon>Eumalacostraca</taxon>
        <taxon>Peracarida</taxon>
        <taxon>Isopoda</taxon>
        <taxon>Asellota</taxon>
        <taxon>Aselloidea</taxon>
        <taxon>Asellidae</taxon>
        <taxon>Proasellus</taxon>
    </lineage>
</organism>
<evidence type="ECO:0000256" key="2">
    <source>
        <dbReference type="ARBA" id="ARBA00004225"/>
    </source>
</evidence>
<evidence type="ECO:0000313" key="20">
    <source>
        <dbReference type="EMBL" id="VFU78874.1"/>
    </source>
</evidence>
<evidence type="ECO:0000259" key="19">
    <source>
        <dbReference type="Pfam" id="PF01059"/>
    </source>
</evidence>
<protein>
    <recommendedName>
        <fullName evidence="5 17">NADH-ubiquinone oxidoreductase chain 4</fullName>
        <ecNumber evidence="4 17">7.1.1.2</ecNumber>
    </recommendedName>
</protein>
<feature type="transmembrane region" description="Helical" evidence="17">
    <location>
        <begin position="47"/>
        <end position="69"/>
    </location>
</feature>
<dbReference type="InterPro" id="IPR000260">
    <property type="entry name" value="NADH4_N"/>
</dbReference>
<dbReference type="GO" id="GO:0048039">
    <property type="term" value="F:ubiquinone binding"/>
    <property type="evidence" value="ECO:0007669"/>
    <property type="project" value="TreeGrafter"/>
</dbReference>
<feature type="domain" description="NADH:ubiquinone oxidoreductase chain 4 N-terminal" evidence="19">
    <location>
        <begin position="1"/>
        <end position="98"/>
    </location>
</feature>
<sequence>MMKILIVTSTLLYLKGWLSLFMGVAVLLALVVSVSKHDMDWFEVAGVTMWDSAGCMLVMLSVWIVMLMVLSSHKINLYDNYSSTFNMMVSLLLLTLIAAFSCSNLLMFYIFFEASLIPTFILIMGWGYQPERLQAGVYMMLYTIFASLPLLIVLLNIMVKDNISCLVENNVISLGGGAMLLIGALLAFMVKLPLYLVHLWLPKAHVEAPVAGSMILASVLLKLGGYGMIRILPKLSSSIASTSWALLSWSVVGGVLVSISCLRQVDIKVLIAMSSVAHMAMVFGGIISLTAWGINGAVLIMLGHGFCSSGLFCIANMNYERSGTRSLLVLKGAQSVMPSLTLWWFLLVAANMSAPPSMNLLGEIHSILGLVKWSVFNSLPVIWLVFFAAAYSLYLYVATQHGKMPYIGSGSAGGSVREHLVLFLHWAPINLLVVKFSALQMFICLNSLYKMLTCGVEEDVFLSHLEKAP</sequence>
<feature type="transmembrane region" description="Helical" evidence="17">
    <location>
        <begin position="208"/>
        <end position="229"/>
    </location>
</feature>
<evidence type="ECO:0000256" key="4">
    <source>
        <dbReference type="ARBA" id="ARBA00012944"/>
    </source>
</evidence>
<dbReference type="GO" id="GO:0003954">
    <property type="term" value="F:NADH dehydrogenase activity"/>
    <property type="evidence" value="ECO:0007669"/>
    <property type="project" value="TreeGrafter"/>
</dbReference>
<feature type="transmembrane region" description="Helical" evidence="17">
    <location>
        <begin position="298"/>
        <end position="319"/>
    </location>
</feature>
<dbReference type="GO" id="GO:0015990">
    <property type="term" value="P:electron transport coupled proton transport"/>
    <property type="evidence" value="ECO:0007669"/>
    <property type="project" value="TreeGrafter"/>
</dbReference>
<gene>
    <name evidence="20" type="ORF">PSSEMT01_0008</name>
</gene>
<keyword evidence="7 17" id="KW-0679">Respiratory chain</keyword>
<dbReference type="Pfam" id="PF00361">
    <property type="entry name" value="Proton_antipo_M"/>
    <property type="match status" value="1"/>
</dbReference>
<dbReference type="GO" id="GO:0042773">
    <property type="term" value="P:ATP synthesis coupled electron transport"/>
    <property type="evidence" value="ECO:0007669"/>
    <property type="project" value="InterPro"/>
</dbReference>
<feature type="transmembrane region" description="Helical" evidence="17">
    <location>
        <begin position="106"/>
        <end position="128"/>
    </location>
</feature>
<keyword evidence="11 17" id="KW-1133">Transmembrane helix</keyword>
<keyword evidence="10 17" id="KW-0249">Electron transport</keyword>
<evidence type="ECO:0000256" key="8">
    <source>
        <dbReference type="ARBA" id="ARBA00022692"/>
    </source>
</evidence>
<dbReference type="PRINTS" id="PR01437">
    <property type="entry name" value="NUOXDRDTASE4"/>
</dbReference>
<keyword evidence="6 17" id="KW-0813">Transport</keyword>
<evidence type="ECO:0000256" key="7">
    <source>
        <dbReference type="ARBA" id="ARBA00022660"/>
    </source>
</evidence>
<dbReference type="PANTHER" id="PTHR43507">
    <property type="entry name" value="NADH-UBIQUINONE OXIDOREDUCTASE CHAIN 4"/>
    <property type="match status" value="1"/>
</dbReference>
<dbReference type="PANTHER" id="PTHR43507:SF20">
    <property type="entry name" value="NADH-UBIQUINONE OXIDOREDUCTASE CHAIN 4"/>
    <property type="match status" value="1"/>
</dbReference>
<feature type="transmembrane region" description="Helical" evidence="17">
    <location>
        <begin position="241"/>
        <end position="262"/>
    </location>
</feature>
<feature type="transmembrane region" description="Helical" evidence="17">
    <location>
        <begin position="140"/>
        <end position="159"/>
    </location>
</feature>
<evidence type="ECO:0000256" key="17">
    <source>
        <dbReference type="RuleBase" id="RU003297"/>
    </source>
</evidence>
<dbReference type="EMBL" id="LR536624">
    <property type="protein sequence ID" value="VFU78874.1"/>
    <property type="molecule type" value="Genomic_DNA"/>
</dbReference>
<comment type="catalytic activity">
    <reaction evidence="16 17">
        <text>a ubiquinone + NADH + 5 H(+)(in) = a ubiquinol + NAD(+) + 4 H(+)(out)</text>
        <dbReference type="Rhea" id="RHEA:29091"/>
        <dbReference type="Rhea" id="RHEA-COMP:9565"/>
        <dbReference type="Rhea" id="RHEA-COMP:9566"/>
        <dbReference type="ChEBI" id="CHEBI:15378"/>
        <dbReference type="ChEBI" id="CHEBI:16389"/>
        <dbReference type="ChEBI" id="CHEBI:17976"/>
        <dbReference type="ChEBI" id="CHEBI:57540"/>
        <dbReference type="ChEBI" id="CHEBI:57945"/>
        <dbReference type="EC" id="7.1.1.2"/>
    </reaction>
</comment>
<dbReference type="GO" id="GO:0031966">
    <property type="term" value="C:mitochondrial membrane"/>
    <property type="evidence" value="ECO:0007669"/>
    <property type="project" value="UniProtKB-SubCell"/>
</dbReference>
<comment type="function">
    <text evidence="1">Core subunit of the mitochondrial membrane respiratory chain NADH dehydrogenase (Complex I) that is believed to belong to the minimal assembly required for catalysis. Complex I functions in the transfer of electrons from NADH to the respiratory chain. The immediate electron acceptor for the enzyme is believed to be ubiquinone.</text>
</comment>
<evidence type="ECO:0000256" key="5">
    <source>
        <dbReference type="ARBA" id="ARBA00021006"/>
    </source>
</evidence>
<geneLocation type="mitochondrion" evidence="20"/>
<keyword evidence="14 17" id="KW-0496">Mitochondrion</keyword>
<dbReference type="AlphaFoldDB" id="A0A485M7I8"/>
<keyword evidence="15 17" id="KW-0472">Membrane</keyword>
<evidence type="ECO:0000256" key="9">
    <source>
        <dbReference type="ARBA" id="ARBA00022967"/>
    </source>
</evidence>
<keyword evidence="13 17" id="KW-0830">Ubiquinone</keyword>
<dbReference type="GO" id="GO:0008137">
    <property type="term" value="F:NADH dehydrogenase (ubiquinone) activity"/>
    <property type="evidence" value="ECO:0007669"/>
    <property type="project" value="UniProtKB-UniRule"/>
</dbReference>
<dbReference type="InterPro" id="IPR003918">
    <property type="entry name" value="NADH_UbQ_OxRdtase"/>
</dbReference>
<dbReference type="Pfam" id="PF01059">
    <property type="entry name" value="Oxidored_q5_N"/>
    <property type="match status" value="1"/>
</dbReference>
<evidence type="ECO:0000256" key="12">
    <source>
        <dbReference type="ARBA" id="ARBA00023027"/>
    </source>
</evidence>
<feature type="transmembrane region" description="Helical" evidence="17">
    <location>
        <begin position="381"/>
        <end position="399"/>
    </location>
</feature>
<comment type="function">
    <text evidence="17">Core subunit of the mitochondrial membrane respiratory chain NADH dehydrogenase (Complex I) which catalyzes electron transfer from NADH through the respiratory chain, using ubiquinone as an electron acceptor. Essential for the catalytic activity and assembly of complex I.</text>
</comment>
<evidence type="ECO:0000256" key="11">
    <source>
        <dbReference type="ARBA" id="ARBA00022989"/>
    </source>
</evidence>
<keyword evidence="12 17" id="KW-0520">NAD</keyword>
<reference evidence="20" key="1">
    <citation type="submission" date="2019-03" db="EMBL/GenBank/DDBJ databases">
        <authorList>
            <person name="Lefebure T."/>
            <person name="Lefebure T."/>
        </authorList>
    </citation>
    <scope>NUCLEOTIDE SEQUENCE [LARGE SCALE GENOMIC DNA]</scope>
</reference>
<evidence type="ECO:0000256" key="10">
    <source>
        <dbReference type="ARBA" id="ARBA00022982"/>
    </source>
</evidence>
<evidence type="ECO:0000259" key="18">
    <source>
        <dbReference type="Pfam" id="PF00361"/>
    </source>
</evidence>
<feature type="transmembrane region" description="Helical" evidence="17">
    <location>
        <begin position="81"/>
        <end position="100"/>
    </location>
</feature>
<name>A0A485M7I8_9CRUS</name>
<evidence type="ECO:0000256" key="16">
    <source>
        <dbReference type="ARBA" id="ARBA00049551"/>
    </source>
</evidence>
<evidence type="ECO:0000256" key="13">
    <source>
        <dbReference type="ARBA" id="ARBA00023075"/>
    </source>
</evidence>
<evidence type="ECO:0000256" key="15">
    <source>
        <dbReference type="ARBA" id="ARBA00023136"/>
    </source>
</evidence>
<comment type="similarity">
    <text evidence="3 17">Belongs to the complex I subunit 4 family.</text>
</comment>
<feature type="transmembrane region" description="Helical" evidence="17">
    <location>
        <begin position="269"/>
        <end position="292"/>
    </location>
</feature>
<evidence type="ECO:0000256" key="1">
    <source>
        <dbReference type="ARBA" id="ARBA00003257"/>
    </source>
</evidence>
<keyword evidence="8 17" id="KW-0812">Transmembrane</keyword>